<dbReference type="InterPro" id="IPR032781">
    <property type="entry name" value="ABC_tran_Xtn"/>
</dbReference>
<dbReference type="InterPro" id="IPR017871">
    <property type="entry name" value="ABC_transporter-like_CS"/>
</dbReference>
<organism evidence="7 8">
    <name type="scientific">Strigomonas culicis</name>
    <dbReference type="NCBI Taxonomy" id="28005"/>
    <lineage>
        <taxon>Eukaryota</taxon>
        <taxon>Discoba</taxon>
        <taxon>Euglenozoa</taxon>
        <taxon>Kinetoplastea</taxon>
        <taxon>Metakinetoplastina</taxon>
        <taxon>Trypanosomatida</taxon>
        <taxon>Trypanosomatidae</taxon>
        <taxon>Strigomonadinae</taxon>
        <taxon>Strigomonas</taxon>
    </lineage>
</organism>
<dbReference type="Gene3D" id="3.40.50.300">
    <property type="entry name" value="P-loop containing nucleotide triphosphate hydrolases"/>
    <property type="match status" value="2"/>
</dbReference>
<keyword evidence="2" id="KW-0547">Nucleotide-binding</keyword>
<feature type="compositionally biased region" description="Low complexity" evidence="5">
    <location>
        <begin position="62"/>
        <end position="73"/>
    </location>
</feature>
<evidence type="ECO:0000256" key="3">
    <source>
        <dbReference type="ARBA" id="ARBA00022840"/>
    </source>
</evidence>
<dbReference type="EMBL" id="ATMH01009072">
    <property type="protein sequence ID" value="EPY20271.1"/>
    <property type="molecule type" value="Genomic_DNA"/>
</dbReference>
<reference evidence="7 8" key="1">
    <citation type="journal article" date="2013" name="PLoS ONE">
        <title>Predicting the Proteins of Angomonas deanei, Strigomonas culicis and Their Respective Endosymbionts Reveals New Aspects of the Trypanosomatidae Family.</title>
        <authorList>
            <person name="Motta M.C."/>
            <person name="Martins A.C."/>
            <person name="de Souza S.S."/>
            <person name="Catta-Preta C.M."/>
            <person name="Silva R."/>
            <person name="Klein C.C."/>
            <person name="de Almeida L.G."/>
            <person name="de Lima Cunha O."/>
            <person name="Ciapina L.P."/>
            <person name="Brocchi M."/>
            <person name="Colabardini A.C."/>
            <person name="de Araujo Lima B."/>
            <person name="Machado C.R."/>
            <person name="de Almeida Soares C.M."/>
            <person name="Probst C.M."/>
            <person name="de Menezes C.B."/>
            <person name="Thompson C.E."/>
            <person name="Bartholomeu D.C."/>
            <person name="Gradia D.F."/>
            <person name="Pavoni D.P."/>
            <person name="Grisard E.C."/>
            <person name="Fantinatti-Garboggini F."/>
            <person name="Marchini F.K."/>
            <person name="Rodrigues-Luiz G.F."/>
            <person name="Wagner G."/>
            <person name="Goldman G.H."/>
            <person name="Fietto J.L."/>
            <person name="Elias M.C."/>
            <person name="Goldman M.H."/>
            <person name="Sagot M.F."/>
            <person name="Pereira M."/>
            <person name="Stoco P.H."/>
            <person name="de Mendonca-Neto R.P."/>
            <person name="Teixeira S.M."/>
            <person name="Maciel T.E."/>
            <person name="de Oliveira Mendes T.A."/>
            <person name="Urmenyi T.P."/>
            <person name="de Souza W."/>
            <person name="Schenkman S."/>
            <person name="de Vasconcelos A.T."/>
        </authorList>
    </citation>
    <scope>NUCLEOTIDE SEQUENCE [LARGE SCALE GENOMIC DNA]</scope>
</reference>
<sequence length="643" mass="72224">MPITCIFSPTFVSSTVESQSRLTQYILFFVVSFGSLDAARHIMAKPKYLKKKEEKKEENDAAENNNGGDNAAASSQPRGQAAAVHDEKSSGAMVSFANPVYRQGVSDILVEKVDVSYQGTPLLENATLNLVAGHRYGLVGPNGCGKSTLLSVLGHHEIPFPSHVDRYYVSHEVAASDMSALDAVLSVDNERKNLDAELEELLLADQEDTQVIHRMEEIYKRLDELEADTAEARAGKILFGLGFSKDMQRRPTKSFSGGWRMRISLAQALFINPTVLLLDEPTNHLDIEAVVWLEHYLSRFSKILFMVSHSQDFMNNVCTKICHMHIKQLQFYDGNYDQFCVTRSEKESNQMKKYQWEQDQIKNMKEYIARFGHGSAKLARQAQSKEKTLARMTRGGLTDAVVRDNLVRFSFPCAGPLPPPMLQFRDVSFNYPGRPALFEHLDLGVNMDSRICLVGPNGAGKTTLTKLMCRELEPTNGYVSKNAHCVMARFHQHFVDQINMSLTPLEWMGQEYPDITEPTVLRSALGKFGISGKAQMTPMNTLSDGQKSRVVLSWMAFRKPHFMILDEPTNHLDIESIDALAEAINEYEGAVVVVSHDLRLIAQIADEIWIVDEGHAKRFGGDIADYKEHVEKQVEAMMQTYSA</sequence>
<dbReference type="PANTHER" id="PTHR19211">
    <property type="entry name" value="ATP-BINDING TRANSPORT PROTEIN-RELATED"/>
    <property type="match status" value="1"/>
</dbReference>
<dbReference type="InterPro" id="IPR003593">
    <property type="entry name" value="AAA+_ATPase"/>
</dbReference>
<gene>
    <name evidence="7" type="ORF">STCU_09072</name>
</gene>
<dbReference type="GO" id="GO:0005524">
    <property type="term" value="F:ATP binding"/>
    <property type="evidence" value="ECO:0007669"/>
    <property type="project" value="UniProtKB-KW"/>
</dbReference>
<keyword evidence="3 7" id="KW-0067">ATP-binding</keyword>
<keyword evidence="4" id="KW-0175">Coiled coil</keyword>
<dbReference type="OrthoDB" id="2110130at2759"/>
<keyword evidence="1" id="KW-0677">Repeat</keyword>
<dbReference type="AlphaFoldDB" id="S9V046"/>
<evidence type="ECO:0000256" key="4">
    <source>
        <dbReference type="SAM" id="Coils"/>
    </source>
</evidence>
<evidence type="ECO:0000313" key="8">
    <source>
        <dbReference type="Proteomes" id="UP000015354"/>
    </source>
</evidence>
<evidence type="ECO:0000256" key="5">
    <source>
        <dbReference type="SAM" id="MobiDB-lite"/>
    </source>
</evidence>
<comment type="caution">
    <text evidence="7">The sequence shown here is derived from an EMBL/GenBank/DDBJ whole genome shotgun (WGS) entry which is preliminary data.</text>
</comment>
<dbReference type="InterPro" id="IPR003439">
    <property type="entry name" value="ABC_transporter-like_ATP-bd"/>
</dbReference>
<dbReference type="SUPFAM" id="SSF52540">
    <property type="entry name" value="P-loop containing nucleoside triphosphate hydrolases"/>
    <property type="match status" value="2"/>
</dbReference>
<dbReference type="FunFam" id="3.40.50.300:FF:000011">
    <property type="entry name" value="Putative ABC transporter ATP-binding component"/>
    <property type="match status" value="1"/>
</dbReference>
<dbReference type="PROSITE" id="PS50893">
    <property type="entry name" value="ABC_TRANSPORTER_2"/>
    <property type="match status" value="2"/>
</dbReference>
<dbReference type="SMART" id="SM00382">
    <property type="entry name" value="AAA"/>
    <property type="match status" value="2"/>
</dbReference>
<feature type="coiled-coil region" evidence="4">
    <location>
        <begin position="184"/>
        <end position="235"/>
    </location>
</feature>
<dbReference type="GO" id="GO:0016887">
    <property type="term" value="F:ATP hydrolysis activity"/>
    <property type="evidence" value="ECO:0007669"/>
    <property type="project" value="InterPro"/>
</dbReference>
<dbReference type="InterPro" id="IPR050611">
    <property type="entry name" value="ABCF"/>
</dbReference>
<dbReference type="PANTHER" id="PTHR19211:SF15">
    <property type="entry name" value="ATP-BINDING CASSETTE SUB-FAMILY F MEMBER 2"/>
    <property type="match status" value="1"/>
</dbReference>
<evidence type="ECO:0000256" key="2">
    <source>
        <dbReference type="ARBA" id="ARBA00022741"/>
    </source>
</evidence>
<evidence type="ECO:0000256" key="1">
    <source>
        <dbReference type="ARBA" id="ARBA00022737"/>
    </source>
</evidence>
<dbReference type="Pfam" id="PF00005">
    <property type="entry name" value="ABC_tran"/>
    <property type="match status" value="2"/>
</dbReference>
<dbReference type="Pfam" id="PF12848">
    <property type="entry name" value="ABC_tran_Xtn"/>
    <property type="match status" value="1"/>
</dbReference>
<feature type="domain" description="ABC transporter" evidence="6">
    <location>
        <begin position="422"/>
        <end position="638"/>
    </location>
</feature>
<dbReference type="FunFam" id="3.40.50.300:FF:000104">
    <property type="entry name" value="ATP-binding cassette sub-family F member 3"/>
    <property type="match status" value="1"/>
</dbReference>
<accession>S9V046</accession>
<dbReference type="CDD" id="cd03221">
    <property type="entry name" value="ABCF_EF-3"/>
    <property type="match status" value="2"/>
</dbReference>
<keyword evidence="8" id="KW-1185">Reference proteome</keyword>
<feature type="region of interest" description="Disordered" evidence="5">
    <location>
        <begin position="51"/>
        <end position="84"/>
    </location>
</feature>
<dbReference type="InterPro" id="IPR027417">
    <property type="entry name" value="P-loop_NTPase"/>
</dbReference>
<proteinExistence type="predicted"/>
<dbReference type="PROSITE" id="PS00211">
    <property type="entry name" value="ABC_TRANSPORTER_1"/>
    <property type="match status" value="1"/>
</dbReference>
<name>S9V046_9TRYP</name>
<evidence type="ECO:0000313" key="7">
    <source>
        <dbReference type="EMBL" id="EPY20271.1"/>
    </source>
</evidence>
<feature type="domain" description="ABC transporter" evidence="6">
    <location>
        <begin position="108"/>
        <end position="351"/>
    </location>
</feature>
<protein>
    <submittedName>
        <fullName evidence="7">ATP-binding protein cassette, sub-family F, member 2</fullName>
    </submittedName>
</protein>
<evidence type="ECO:0000259" key="6">
    <source>
        <dbReference type="PROSITE" id="PS50893"/>
    </source>
</evidence>
<dbReference type="Proteomes" id="UP000015354">
    <property type="component" value="Unassembled WGS sequence"/>
</dbReference>